<evidence type="ECO:0000256" key="11">
    <source>
        <dbReference type="RuleBase" id="RU003357"/>
    </source>
</evidence>
<dbReference type="RefSeq" id="WP_072715947.1">
    <property type="nucleotide sequence ID" value="NZ_FRAU01000007.1"/>
</dbReference>
<evidence type="ECO:0000256" key="3">
    <source>
        <dbReference type="ARBA" id="ARBA00022452"/>
    </source>
</evidence>
<dbReference type="SUPFAM" id="SSF56935">
    <property type="entry name" value="Porins"/>
    <property type="match status" value="1"/>
</dbReference>
<feature type="signal peptide" evidence="12">
    <location>
        <begin position="1"/>
        <end position="27"/>
    </location>
</feature>
<feature type="domain" description="TonB-dependent receptor-like beta-barrel" evidence="13">
    <location>
        <begin position="485"/>
        <end position="895"/>
    </location>
</feature>
<keyword evidence="3 10" id="KW-1134">Transmembrane beta strand</keyword>
<evidence type="ECO:0000256" key="4">
    <source>
        <dbReference type="ARBA" id="ARBA00022692"/>
    </source>
</evidence>
<dbReference type="Pfam" id="PF13620">
    <property type="entry name" value="CarboxypepD_reg"/>
    <property type="match status" value="1"/>
</dbReference>
<name>A0A1M6VUV3_9BACT</name>
<dbReference type="InterPro" id="IPR012910">
    <property type="entry name" value="Plug_dom"/>
</dbReference>
<dbReference type="GO" id="GO:0044718">
    <property type="term" value="P:siderophore transmembrane transport"/>
    <property type="evidence" value="ECO:0007669"/>
    <property type="project" value="TreeGrafter"/>
</dbReference>
<protein>
    <submittedName>
        <fullName evidence="15">Outer membrane receptor proteins, mostly Fe transport</fullName>
    </submittedName>
</protein>
<evidence type="ECO:0000256" key="5">
    <source>
        <dbReference type="ARBA" id="ARBA00022729"/>
    </source>
</evidence>
<evidence type="ECO:0000256" key="10">
    <source>
        <dbReference type="PROSITE-ProRule" id="PRU01360"/>
    </source>
</evidence>
<feature type="domain" description="TonB-dependent receptor plug" evidence="14">
    <location>
        <begin position="128"/>
        <end position="223"/>
    </location>
</feature>
<keyword evidence="2 10" id="KW-0813">Transport</keyword>
<dbReference type="EMBL" id="FRAU01000007">
    <property type="protein sequence ID" value="SHK85189.1"/>
    <property type="molecule type" value="Genomic_DNA"/>
</dbReference>
<evidence type="ECO:0000256" key="12">
    <source>
        <dbReference type="SAM" id="SignalP"/>
    </source>
</evidence>
<dbReference type="GO" id="GO:0009279">
    <property type="term" value="C:cell outer membrane"/>
    <property type="evidence" value="ECO:0007669"/>
    <property type="project" value="UniProtKB-SubCell"/>
</dbReference>
<evidence type="ECO:0000256" key="1">
    <source>
        <dbReference type="ARBA" id="ARBA00004571"/>
    </source>
</evidence>
<evidence type="ECO:0000256" key="2">
    <source>
        <dbReference type="ARBA" id="ARBA00022448"/>
    </source>
</evidence>
<keyword evidence="9 10" id="KW-0998">Cell outer membrane</keyword>
<evidence type="ECO:0000256" key="8">
    <source>
        <dbReference type="ARBA" id="ARBA00023170"/>
    </source>
</evidence>
<keyword evidence="8 15" id="KW-0675">Receptor</keyword>
<evidence type="ECO:0000259" key="14">
    <source>
        <dbReference type="Pfam" id="PF07715"/>
    </source>
</evidence>
<dbReference type="InterPro" id="IPR037066">
    <property type="entry name" value="Plug_dom_sf"/>
</dbReference>
<evidence type="ECO:0000313" key="16">
    <source>
        <dbReference type="Proteomes" id="UP000185812"/>
    </source>
</evidence>
<sequence length="972" mass="109739">MNRSVSGFRTALLLLVVWASSMELARAQGSIAGTVRDEYGEPLPGVNVIVVGTAFGAATDLEGRFRIDGLRPGEYSVRVSYVGFETKLFTGVRVRDGETTMLDITLREQVVVGEEVVIVGERPLVDVEQSSSAYIVSREQIEAAPLRSVQEVVGQQAGVLQDPTGLYIRGGRAYETGYYVDGVSARDPLAGTGFGLDLGTNAFQEVEVITGGLDARYGDVTSGVVSIRTREGGERLSGSFTHKRDNFGRLNENWDSNFREDIYELTLGGPLGTSRLRFFVAGQVQLSDGFTRQVSDPDSIRSSLVKWNFLLPRTGNRWNGFLKLTYTPWPGLKLQAAYQRSLTVNQNTRMLQVTGNEAVVAPGFQYAFILQPENANTFAHDNVLAYVKASHVINERSFYEIQVSRLFTRLRADANGRRWRPRAVTTELDPRSIVTYPATIFVDENGQPFDPNALFVLPGPGLFNNGGIATRFHDHFAEEWTLLATYTLFSTDRNRRLNAGLELKFNDYQWIDIIRPWVGAPIGSEEAEATGRLGESADIWRVKPRRGALFTTGQVRYRGLILNAGLRLEWWSPGRYVDRLVDDPRAPILETVRQAYKEDTVPFFGLRTKFFLLPRLRVSFPIRENQVLFFNYGRSTRLPHPTFVYAGLDPFYQDRSFFADLGNPNLNPEVDISYELGLRYQVTSNDVLSVTAFWRDKFDFITIENVIIRDPTGRETVRAFRINGDFARVRGLELSYLKRIGNWFLGQLAGSFSRATGLSSTNNDALVQFLARGDIENTFETPLAWDRPLDLKASVTLTYDRPRPLLGLPGLNRLQLFLSTTFRSGQRYTPAEFKGYQTNPFTGEPNWRPIYEIVSDPAARYSRIGAPWWWFDLVLRRRIQLGGNDLELSVEITNLFNQKNSVIINPVTGKAYPDVDPRKTDFTKLRGNRDFDVPINVRDPRYEDPTTSGLPPFNPARFLPPRHVMFGISYVF</sequence>
<reference evidence="16" key="1">
    <citation type="submission" date="2016-11" db="EMBL/GenBank/DDBJ databases">
        <authorList>
            <person name="Varghese N."/>
            <person name="Submissions S."/>
        </authorList>
    </citation>
    <scope>NUCLEOTIDE SEQUENCE [LARGE SCALE GENOMIC DNA]</scope>
    <source>
        <strain evidence="16">DSM 22212</strain>
    </source>
</reference>
<dbReference type="InterPro" id="IPR039426">
    <property type="entry name" value="TonB-dep_rcpt-like"/>
</dbReference>
<dbReference type="Gene3D" id="2.40.170.20">
    <property type="entry name" value="TonB-dependent receptor, beta-barrel domain"/>
    <property type="match status" value="1"/>
</dbReference>
<keyword evidence="6 11" id="KW-0798">TonB box</keyword>
<evidence type="ECO:0000256" key="6">
    <source>
        <dbReference type="ARBA" id="ARBA00023077"/>
    </source>
</evidence>
<gene>
    <name evidence="15" type="ORF">SAMN04488087_2120</name>
</gene>
<proteinExistence type="inferred from homology"/>
<feature type="chain" id="PRO_5012839107" evidence="12">
    <location>
        <begin position="28"/>
        <end position="972"/>
    </location>
</feature>
<dbReference type="InterPro" id="IPR036942">
    <property type="entry name" value="Beta-barrel_TonB_sf"/>
</dbReference>
<dbReference type="Gene3D" id="2.60.40.1120">
    <property type="entry name" value="Carboxypeptidase-like, regulatory domain"/>
    <property type="match status" value="1"/>
</dbReference>
<evidence type="ECO:0000256" key="7">
    <source>
        <dbReference type="ARBA" id="ARBA00023136"/>
    </source>
</evidence>
<dbReference type="AlphaFoldDB" id="A0A1M6VUV3"/>
<evidence type="ECO:0000256" key="9">
    <source>
        <dbReference type="ARBA" id="ARBA00023237"/>
    </source>
</evidence>
<dbReference type="SUPFAM" id="SSF49464">
    <property type="entry name" value="Carboxypeptidase regulatory domain-like"/>
    <property type="match status" value="1"/>
</dbReference>
<dbReference type="Gene3D" id="2.170.130.10">
    <property type="entry name" value="TonB-dependent receptor, plug domain"/>
    <property type="match status" value="1"/>
</dbReference>
<dbReference type="PANTHER" id="PTHR30069:SF29">
    <property type="entry name" value="HEMOGLOBIN AND HEMOGLOBIN-HAPTOGLOBIN-BINDING PROTEIN 1-RELATED"/>
    <property type="match status" value="1"/>
</dbReference>
<dbReference type="Pfam" id="PF00593">
    <property type="entry name" value="TonB_dep_Rec_b-barrel"/>
    <property type="match status" value="1"/>
</dbReference>
<evidence type="ECO:0000313" key="15">
    <source>
        <dbReference type="EMBL" id="SHK85189.1"/>
    </source>
</evidence>
<dbReference type="STRING" id="633813.SAMN04488087_2120"/>
<dbReference type="Pfam" id="PF07715">
    <property type="entry name" value="Plug"/>
    <property type="match status" value="1"/>
</dbReference>
<dbReference type="GO" id="GO:0015344">
    <property type="term" value="F:siderophore uptake transmembrane transporter activity"/>
    <property type="evidence" value="ECO:0007669"/>
    <property type="project" value="TreeGrafter"/>
</dbReference>
<accession>A0A1M6VUV3</accession>
<dbReference type="InterPro" id="IPR008969">
    <property type="entry name" value="CarboxyPept-like_regulatory"/>
</dbReference>
<keyword evidence="5 12" id="KW-0732">Signal</keyword>
<dbReference type="PANTHER" id="PTHR30069">
    <property type="entry name" value="TONB-DEPENDENT OUTER MEMBRANE RECEPTOR"/>
    <property type="match status" value="1"/>
</dbReference>
<organism evidence="15 16">
    <name type="scientific">Rhodothermus profundi</name>
    <dbReference type="NCBI Taxonomy" id="633813"/>
    <lineage>
        <taxon>Bacteria</taxon>
        <taxon>Pseudomonadati</taxon>
        <taxon>Rhodothermota</taxon>
        <taxon>Rhodothermia</taxon>
        <taxon>Rhodothermales</taxon>
        <taxon>Rhodothermaceae</taxon>
        <taxon>Rhodothermus</taxon>
    </lineage>
</organism>
<dbReference type="PROSITE" id="PS52016">
    <property type="entry name" value="TONB_DEPENDENT_REC_3"/>
    <property type="match status" value="1"/>
</dbReference>
<keyword evidence="7 10" id="KW-0472">Membrane</keyword>
<evidence type="ECO:0000259" key="13">
    <source>
        <dbReference type="Pfam" id="PF00593"/>
    </source>
</evidence>
<dbReference type="Proteomes" id="UP000185812">
    <property type="component" value="Unassembled WGS sequence"/>
</dbReference>
<dbReference type="InterPro" id="IPR000531">
    <property type="entry name" value="Beta-barrel_TonB"/>
</dbReference>
<keyword evidence="4 10" id="KW-0812">Transmembrane</keyword>
<dbReference type="OrthoDB" id="9805434at2"/>
<comment type="similarity">
    <text evidence="10 11">Belongs to the TonB-dependent receptor family.</text>
</comment>
<keyword evidence="16" id="KW-1185">Reference proteome</keyword>
<comment type="subcellular location">
    <subcellularLocation>
        <location evidence="1 10">Cell outer membrane</location>
        <topology evidence="1 10">Multi-pass membrane protein</topology>
    </subcellularLocation>
</comment>